<organism evidence="1 2">
    <name type="scientific">Methylocella tundrae</name>
    <dbReference type="NCBI Taxonomy" id="227605"/>
    <lineage>
        <taxon>Bacteria</taxon>
        <taxon>Pseudomonadati</taxon>
        <taxon>Pseudomonadota</taxon>
        <taxon>Alphaproteobacteria</taxon>
        <taxon>Hyphomicrobiales</taxon>
        <taxon>Beijerinckiaceae</taxon>
        <taxon>Methylocella</taxon>
    </lineage>
</organism>
<dbReference type="AlphaFoldDB" id="A0A8B6M8Z4"/>
<dbReference type="EMBL" id="CABFMQ020000092">
    <property type="protein sequence ID" value="VTZ51259.1"/>
    <property type="molecule type" value="Genomic_DNA"/>
</dbReference>
<accession>A0A8B6M8Z4</accession>
<name>A0A8B6M8Z4_METTU</name>
<dbReference type="Proteomes" id="UP000485880">
    <property type="component" value="Unassembled WGS sequence"/>
</dbReference>
<protein>
    <submittedName>
        <fullName evidence="1">Uncharacterized protein</fullName>
    </submittedName>
</protein>
<evidence type="ECO:0000313" key="2">
    <source>
        <dbReference type="Proteomes" id="UP000485880"/>
    </source>
</evidence>
<reference evidence="1 2" key="1">
    <citation type="submission" date="2019-05" db="EMBL/GenBank/DDBJ databases">
        <authorList>
            <person name="Farhan Ul Haque M."/>
        </authorList>
    </citation>
    <scope>NUCLEOTIDE SEQUENCE [LARGE SCALE GENOMIC DNA]</scope>
    <source>
        <strain evidence="1">2</strain>
    </source>
</reference>
<keyword evidence="2" id="KW-1185">Reference proteome</keyword>
<proteinExistence type="predicted"/>
<gene>
    <name evidence="1" type="ORF">MPC4_340015</name>
</gene>
<evidence type="ECO:0000313" key="1">
    <source>
        <dbReference type="EMBL" id="VTZ51259.1"/>
    </source>
</evidence>
<comment type="caution">
    <text evidence="1">The sequence shown here is derived from an EMBL/GenBank/DDBJ whole genome shotgun (WGS) entry which is preliminary data.</text>
</comment>
<sequence>MIKNRPRARNRNDPACPISSILKSIRRRQLLVGTYFVCECATPFEDSSIYL</sequence>